<evidence type="ECO:0000313" key="1">
    <source>
        <dbReference type="EMBL" id="SFD10094.1"/>
    </source>
</evidence>
<accession>A0A1I1PJT6</accession>
<dbReference type="OrthoDB" id="9881711at2"/>
<proteinExistence type="predicted"/>
<gene>
    <name evidence="1" type="ORF">SAMN02910406_03095</name>
</gene>
<evidence type="ECO:0000313" key="2">
    <source>
        <dbReference type="Proteomes" id="UP000182192"/>
    </source>
</evidence>
<name>A0A1I1PJT6_RUMAL</name>
<protein>
    <submittedName>
        <fullName evidence="1">Uncharacterized protein</fullName>
    </submittedName>
</protein>
<organism evidence="1 2">
    <name type="scientific">Ruminococcus albus</name>
    <dbReference type="NCBI Taxonomy" id="1264"/>
    <lineage>
        <taxon>Bacteria</taxon>
        <taxon>Bacillati</taxon>
        <taxon>Bacillota</taxon>
        <taxon>Clostridia</taxon>
        <taxon>Eubacteriales</taxon>
        <taxon>Oscillospiraceae</taxon>
        <taxon>Ruminococcus</taxon>
    </lineage>
</organism>
<dbReference type="Proteomes" id="UP000182192">
    <property type="component" value="Unassembled WGS sequence"/>
</dbReference>
<sequence>MNIYNVYFRWSNFKSIPKSVAVKAESKEQAEKTVYEELVILGKANNCGDPIIKAIKYYGKL</sequence>
<reference evidence="1 2" key="1">
    <citation type="submission" date="2016-10" db="EMBL/GenBank/DDBJ databases">
        <authorList>
            <person name="de Groot N.N."/>
        </authorList>
    </citation>
    <scope>NUCLEOTIDE SEQUENCE [LARGE SCALE GENOMIC DNA]</scope>
    <source>
        <strain evidence="1 2">AR67</strain>
    </source>
</reference>
<dbReference type="AlphaFoldDB" id="A0A1I1PJT6"/>
<dbReference type="RefSeq" id="WP_074962902.1">
    <property type="nucleotide sequence ID" value="NZ_FOKQ01000035.1"/>
</dbReference>
<dbReference type="EMBL" id="FOKQ01000035">
    <property type="protein sequence ID" value="SFD10094.1"/>
    <property type="molecule type" value="Genomic_DNA"/>
</dbReference>